<reference evidence="1 2" key="1">
    <citation type="submission" date="2021-02" db="EMBL/GenBank/DDBJ databases">
        <title>PHA producing bacteria isolated from coastal sediment in Guangdong, Shenzhen.</title>
        <authorList>
            <person name="Zheng W."/>
            <person name="Yu S."/>
            <person name="Huang Y."/>
        </authorList>
    </citation>
    <scope>NUCLEOTIDE SEQUENCE [LARGE SCALE GENOMIC DNA]</scope>
    <source>
        <strain evidence="1 2">TN21-5</strain>
    </source>
</reference>
<name>A0ABS3BIC3_9GAMM</name>
<dbReference type="InterPro" id="IPR024524">
    <property type="entry name" value="DUF3800"/>
</dbReference>
<evidence type="ECO:0000313" key="2">
    <source>
        <dbReference type="Proteomes" id="UP000664344"/>
    </source>
</evidence>
<dbReference type="Pfam" id="PF12686">
    <property type="entry name" value="DUF3800"/>
    <property type="match status" value="1"/>
</dbReference>
<proteinExistence type="predicted"/>
<protein>
    <submittedName>
        <fullName evidence="1">DUF3800 domain-containing protein</fullName>
    </submittedName>
</protein>
<keyword evidence="2" id="KW-1185">Reference proteome</keyword>
<sequence length="373" mass="42685">MYFYIDESGQTGLNLFDESQPFLYYGVLRSKLNLDVLAEKSLKPLRRKLEVERLHAAELGNGRLVEIASELNKIKKKYDLSFDFCRVAKADHALISFFDQVFDQGMNPAVPWNAYWTPLRYVLLIKLAYLFDEDTLKKAWDARISVNDQKAHKLLIEVCETILGRVHNIPDARSREILTDGLSWAINHVSSISYNIDTKKDALQISPNLVGFQSVMHGIASRLEKAKCKASKVVVDRQSQFNAAQEYISNFYHEARDVPWVMGPGLPQMNLSHMPTVPITCTAGTDSAGLELVDIYIWIFKRHVENKPLADELASIINGQLYRGSYDEISINALMNRWGKWFQDLPEPSEEQLEKAKEMVAQQEAYRKQHVES</sequence>
<accession>A0ABS3BIC3</accession>
<dbReference type="Proteomes" id="UP000664344">
    <property type="component" value="Unassembled WGS sequence"/>
</dbReference>
<evidence type="ECO:0000313" key="1">
    <source>
        <dbReference type="EMBL" id="MBN7770646.1"/>
    </source>
</evidence>
<dbReference type="EMBL" id="JAFKDB010000017">
    <property type="protein sequence ID" value="MBN7770646.1"/>
    <property type="molecule type" value="Genomic_DNA"/>
</dbReference>
<comment type="caution">
    <text evidence="1">The sequence shown here is derived from an EMBL/GenBank/DDBJ whole genome shotgun (WGS) entry which is preliminary data.</text>
</comment>
<gene>
    <name evidence="1" type="ORF">JYP53_12130</name>
</gene>
<organism evidence="1 2">
    <name type="scientific">Marinobacter daepoensis</name>
    <dbReference type="NCBI Taxonomy" id="262077"/>
    <lineage>
        <taxon>Bacteria</taxon>
        <taxon>Pseudomonadati</taxon>
        <taxon>Pseudomonadota</taxon>
        <taxon>Gammaproteobacteria</taxon>
        <taxon>Pseudomonadales</taxon>
        <taxon>Marinobacteraceae</taxon>
        <taxon>Marinobacter</taxon>
    </lineage>
</organism>
<dbReference type="RefSeq" id="WP_206557738.1">
    <property type="nucleotide sequence ID" value="NZ_JAFKDB010000017.1"/>
</dbReference>